<evidence type="ECO:0000313" key="2">
    <source>
        <dbReference type="Proteomes" id="UP000615026"/>
    </source>
</evidence>
<dbReference type="AlphaFoldDB" id="A0A928WYQ8"/>
<evidence type="ECO:0000313" key="1">
    <source>
        <dbReference type="EMBL" id="MBE9065910.1"/>
    </source>
</evidence>
<gene>
    <name evidence="1" type="ORF">IQ260_04515</name>
</gene>
<sequence length="208" mass="23421">MNPASIKYLLNQAELLHQQDPPNAGSIYTAFTTSWIAWEALRTRFIRVVIHQKGWLLKDADKVLAKCHISSTKKAKDVLIRLGVKDPYQWSGQSGKVWRALSEIEPLRHRLIHGFKSVDPARIQAATEIVIYAVKNHDWLSDVPLVDPPEKRSVVGPILTPCHSSKKTHDRTLDELAQIMGVSVTDGQSSIPSMERLESLTQKICIDK</sequence>
<protein>
    <submittedName>
        <fullName evidence="1">Uncharacterized protein</fullName>
    </submittedName>
</protein>
<proteinExistence type="predicted"/>
<reference evidence="1" key="1">
    <citation type="submission" date="2020-10" db="EMBL/GenBank/DDBJ databases">
        <authorList>
            <person name="Castelo-Branco R."/>
            <person name="Eusebio N."/>
            <person name="Adriana R."/>
            <person name="Vieira A."/>
            <person name="Brugerolle De Fraissinette N."/>
            <person name="Rezende De Castro R."/>
            <person name="Schneider M.P."/>
            <person name="Vasconcelos V."/>
            <person name="Leao P.N."/>
        </authorList>
    </citation>
    <scope>NUCLEOTIDE SEQUENCE</scope>
    <source>
        <strain evidence="1">LEGE 11479</strain>
    </source>
</reference>
<organism evidence="1 2">
    <name type="scientific">Leptolyngbya cf. ectocarpi LEGE 11479</name>
    <dbReference type="NCBI Taxonomy" id="1828722"/>
    <lineage>
        <taxon>Bacteria</taxon>
        <taxon>Bacillati</taxon>
        <taxon>Cyanobacteriota</taxon>
        <taxon>Cyanophyceae</taxon>
        <taxon>Leptolyngbyales</taxon>
        <taxon>Leptolyngbyaceae</taxon>
        <taxon>Leptolyngbya group</taxon>
        <taxon>Leptolyngbya</taxon>
    </lineage>
</organism>
<keyword evidence="2" id="KW-1185">Reference proteome</keyword>
<name>A0A928WYQ8_LEPEC</name>
<dbReference type="EMBL" id="JADEXP010000022">
    <property type="protein sequence ID" value="MBE9065910.1"/>
    <property type="molecule type" value="Genomic_DNA"/>
</dbReference>
<comment type="caution">
    <text evidence="1">The sequence shown here is derived from an EMBL/GenBank/DDBJ whole genome shotgun (WGS) entry which is preliminary data.</text>
</comment>
<dbReference type="Proteomes" id="UP000615026">
    <property type="component" value="Unassembled WGS sequence"/>
</dbReference>
<accession>A0A928WYQ8</accession>
<dbReference type="RefSeq" id="WP_193991280.1">
    <property type="nucleotide sequence ID" value="NZ_JADEXP010000022.1"/>
</dbReference>